<evidence type="ECO:0000259" key="12">
    <source>
        <dbReference type="Pfam" id="PF01979"/>
    </source>
</evidence>
<comment type="catalytic activity">
    <reaction evidence="9 10 11">
        <text>(S)-dihydroorotate + H2O = N-carbamoyl-L-aspartate + H(+)</text>
        <dbReference type="Rhea" id="RHEA:24296"/>
        <dbReference type="ChEBI" id="CHEBI:15377"/>
        <dbReference type="ChEBI" id="CHEBI:15378"/>
        <dbReference type="ChEBI" id="CHEBI:30864"/>
        <dbReference type="ChEBI" id="CHEBI:32814"/>
        <dbReference type="EC" id="3.5.2.3"/>
    </reaction>
</comment>
<dbReference type="Pfam" id="PF01979">
    <property type="entry name" value="Amidohydro_1"/>
    <property type="match status" value="1"/>
</dbReference>
<comment type="pathway">
    <text evidence="2 10 11">Pyrimidine metabolism; UMP biosynthesis via de novo pathway; (S)-dihydroorotate from bicarbonate: step 3/3.</text>
</comment>
<feature type="binding site" evidence="10">
    <location>
        <position position="17"/>
    </location>
    <ligand>
        <name>Zn(2+)</name>
        <dbReference type="ChEBI" id="CHEBI:29105"/>
        <label>1</label>
    </ligand>
</feature>
<comment type="function">
    <text evidence="1 10">Catalyzes the reversible cyclization of carbamoyl aspartate to dihydroorotate.</text>
</comment>
<protein>
    <recommendedName>
        <fullName evidence="4 10">Dihydroorotase</fullName>
        <shortName evidence="10">DHOase</shortName>
        <ecNumber evidence="4 10">3.5.2.3</ecNumber>
    </recommendedName>
</protein>
<evidence type="ECO:0000313" key="14">
    <source>
        <dbReference type="Proteomes" id="UP000056466"/>
    </source>
</evidence>
<evidence type="ECO:0000256" key="2">
    <source>
        <dbReference type="ARBA" id="ARBA00004880"/>
    </source>
</evidence>
<dbReference type="CDD" id="cd01294">
    <property type="entry name" value="DHOase"/>
    <property type="match status" value="1"/>
</dbReference>
<dbReference type="RefSeq" id="WP_053097002.1">
    <property type="nucleotide sequence ID" value="NZ_CP011787.1"/>
</dbReference>
<evidence type="ECO:0000256" key="8">
    <source>
        <dbReference type="ARBA" id="ARBA00022975"/>
    </source>
</evidence>
<dbReference type="EC" id="3.5.2.3" evidence="4 10"/>
<evidence type="ECO:0000256" key="7">
    <source>
        <dbReference type="ARBA" id="ARBA00022833"/>
    </source>
</evidence>
<feature type="binding site" evidence="10">
    <location>
        <position position="178"/>
    </location>
    <ligand>
        <name>Zn(2+)</name>
        <dbReference type="ChEBI" id="CHEBI:29105"/>
        <label>2</label>
    </ligand>
</feature>
<feature type="binding site" evidence="10">
    <location>
        <position position="267"/>
    </location>
    <ligand>
        <name>substrate</name>
    </ligand>
</feature>
<evidence type="ECO:0000256" key="5">
    <source>
        <dbReference type="ARBA" id="ARBA00022723"/>
    </source>
</evidence>
<dbReference type="GO" id="GO:0006207">
    <property type="term" value="P:'de novo' pyrimidine nucleobase biosynthetic process"/>
    <property type="evidence" value="ECO:0007669"/>
    <property type="project" value="TreeGrafter"/>
</dbReference>
<keyword evidence="7 10" id="KW-0862">Zinc</keyword>
<proteinExistence type="inferred from homology"/>
<dbReference type="FunFam" id="3.20.20.140:FF:000006">
    <property type="entry name" value="Dihydroorotase"/>
    <property type="match status" value="1"/>
</dbReference>
<dbReference type="SUPFAM" id="SSF51556">
    <property type="entry name" value="Metallo-dependent hydrolases"/>
    <property type="match status" value="1"/>
</dbReference>
<dbReference type="Proteomes" id="UP000056466">
    <property type="component" value="Chromosome"/>
</dbReference>
<dbReference type="KEGG" id="bcig:AB162_390"/>
<feature type="binding site" evidence="10">
    <location>
        <position position="255"/>
    </location>
    <ligand>
        <name>substrate</name>
    </ligand>
</feature>
<dbReference type="GO" id="GO:0004151">
    <property type="term" value="F:dihydroorotase activity"/>
    <property type="evidence" value="ECO:0007669"/>
    <property type="project" value="UniProtKB-UniRule"/>
</dbReference>
<dbReference type="Gene3D" id="3.20.20.140">
    <property type="entry name" value="Metal-dependent hydrolases"/>
    <property type="match status" value="1"/>
</dbReference>
<dbReference type="HAMAP" id="MF_00219">
    <property type="entry name" value="PyrC_classII"/>
    <property type="match status" value="1"/>
</dbReference>
<evidence type="ECO:0000256" key="3">
    <source>
        <dbReference type="ARBA" id="ARBA00005631"/>
    </source>
</evidence>
<dbReference type="AlphaFoldDB" id="A0A0K2BKR1"/>
<dbReference type="OrthoDB" id="9808095at2"/>
<feature type="binding site" evidence="10">
    <location>
        <position position="223"/>
    </location>
    <ligand>
        <name>substrate</name>
    </ligand>
</feature>
<feature type="active site" evidence="10">
    <location>
        <position position="251"/>
    </location>
</feature>
<dbReference type="GO" id="GO:0008270">
    <property type="term" value="F:zinc ion binding"/>
    <property type="evidence" value="ECO:0007669"/>
    <property type="project" value="UniProtKB-UniRule"/>
</dbReference>
<evidence type="ECO:0000256" key="1">
    <source>
        <dbReference type="ARBA" id="ARBA00002368"/>
    </source>
</evidence>
<feature type="binding site" evidence="10">
    <location>
        <position position="251"/>
    </location>
    <ligand>
        <name>Zn(2+)</name>
        <dbReference type="ChEBI" id="CHEBI:29105"/>
        <label>1</label>
    </ligand>
</feature>
<gene>
    <name evidence="10 13" type="primary">pyrC</name>
    <name evidence="13" type="ORF">AB162_390</name>
</gene>
<feature type="domain" description="Amidohydrolase-related" evidence="12">
    <location>
        <begin position="15"/>
        <end position="308"/>
    </location>
</feature>
<dbReference type="GO" id="GO:0005829">
    <property type="term" value="C:cytosol"/>
    <property type="evidence" value="ECO:0007669"/>
    <property type="project" value="TreeGrafter"/>
</dbReference>
<evidence type="ECO:0000256" key="11">
    <source>
        <dbReference type="RuleBase" id="RU003440"/>
    </source>
</evidence>
<feature type="binding site" evidence="10">
    <location>
        <position position="19"/>
    </location>
    <ligand>
        <name>Zn(2+)</name>
        <dbReference type="ChEBI" id="CHEBI:29105"/>
        <label>1</label>
    </ligand>
</feature>
<evidence type="ECO:0000256" key="6">
    <source>
        <dbReference type="ARBA" id="ARBA00022801"/>
    </source>
</evidence>
<dbReference type="InterPro" id="IPR032466">
    <property type="entry name" value="Metal_Hydrolase"/>
</dbReference>
<evidence type="ECO:0000256" key="9">
    <source>
        <dbReference type="ARBA" id="ARBA00048492"/>
    </source>
</evidence>
<comment type="similarity">
    <text evidence="3 10 11">Belongs to the metallo-dependent hydrolases superfamily. DHOase family. Class II DHOase subfamily.</text>
</comment>
<sequence length="349" mass="39782">MTVKIVELKIRRPDDWHVHLRDDDMLRTVLPYTSRYFGRAIIMPNLTPPVTTICQAIAYRERIMAALPAGHKFTPLMTCYLTQSMNKQELIEGFKNNVFTAAKLYLANTTINSHYGVTDITKIYPILSAMQDFGIPLLMHGELNNPEIDIFDREVRFIEQVIEPIHRKFNNLKIVLEHITTKEAVDYVLEGNSYIGATITPQHLMFNRNHMLVGGIRPHLYCLPILKRSCHQKALRAAVASGFDRFFLGTDTAPHYRNSKESACGCAGIFNAPVALPAYATVFEELNALEYFEAFCSLNGPNFYGLPFNKEFISIKRKDTYPPELIYLANGETVVSFLAQQLLNWKVID</sequence>
<keyword evidence="6 10" id="KW-0378">Hydrolase</keyword>
<dbReference type="PIRSF" id="PIRSF001237">
    <property type="entry name" value="DHOdimr"/>
    <property type="match status" value="1"/>
</dbReference>
<name>A0A0K2BKR1_9GAMM</name>
<dbReference type="InterPro" id="IPR006680">
    <property type="entry name" value="Amidohydro-rel"/>
</dbReference>
<feature type="binding site" evidence="10">
    <location>
        <begin position="19"/>
        <end position="21"/>
    </location>
    <ligand>
        <name>substrate</name>
    </ligand>
</feature>
<feature type="binding site" description="via carbamate group" evidence="10">
    <location>
        <position position="103"/>
    </location>
    <ligand>
        <name>Zn(2+)</name>
        <dbReference type="ChEBI" id="CHEBI:29105"/>
        <label>1</label>
    </ligand>
</feature>
<feature type="binding site" evidence="10">
    <location>
        <position position="140"/>
    </location>
    <ligand>
        <name>Zn(2+)</name>
        <dbReference type="ChEBI" id="CHEBI:29105"/>
        <label>2</label>
    </ligand>
</feature>
<evidence type="ECO:0000313" key="13">
    <source>
        <dbReference type="EMBL" id="AKZ65981.1"/>
    </source>
</evidence>
<reference evidence="13 14" key="1">
    <citation type="submission" date="2015-06" db="EMBL/GenBank/DDBJ databases">
        <title>Lineage-specific patterns of genome deterioration in obligate symbionts.</title>
        <authorList>
            <person name="Bennett G.M."/>
            <person name="McCutcheon J.P."/>
            <person name="McDonald B.R."/>
            <person name="Moran N.A."/>
        </authorList>
    </citation>
    <scope>NUCLEOTIDE SEQUENCE [LARGE SCALE GENOMIC DNA]</scope>
    <source>
        <strain evidence="13 14">B-GSS</strain>
    </source>
</reference>
<keyword evidence="14" id="KW-1185">Reference proteome</keyword>
<feature type="modified residue" description="N6-carboxylysine" evidence="10">
    <location>
        <position position="103"/>
    </location>
</feature>
<keyword evidence="8 10" id="KW-0665">Pyrimidine biosynthesis</keyword>
<keyword evidence="5 10" id="KW-0479">Metal-binding</keyword>
<dbReference type="UniPathway" id="UPA00070">
    <property type="reaction ID" value="UER00117"/>
</dbReference>
<organism evidence="13 14">
    <name type="scientific">Candidatus Palibaumannia cicadellinicola</name>
    <dbReference type="NCBI Taxonomy" id="186490"/>
    <lineage>
        <taxon>Bacteria</taxon>
        <taxon>Pseudomonadati</taxon>
        <taxon>Pseudomonadota</taxon>
        <taxon>Gammaproteobacteria</taxon>
        <taxon>Candidatus Palibaumannia</taxon>
    </lineage>
</organism>
<feature type="binding site" evidence="10">
    <location>
        <position position="140"/>
    </location>
    <ligand>
        <name>substrate</name>
    </ligand>
</feature>
<dbReference type="NCBIfam" id="TIGR00856">
    <property type="entry name" value="pyrC_dimer"/>
    <property type="match status" value="1"/>
</dbReference>
<accession>A0A0K2BKR1</accession>
<evidence type="ECO:0000256" key="10">
    <source>
        <dbReference type="HAMAP-Rule" id="MF_00219"/>
    </source>
</evidence>
<dbReference type="GO" id="GO:0044205">
    <property type="term" value="P:'de novo' UMP biosynthetic process"/>
    <property type="evidence" value="ECO:0007669"/>
    <property type="project" value="UniProtKB-UniRule"/>
</dbReference>
<comment type="subunit">
    <text evidence="10">Homodimer.</text>
</comment>
<dbReference type="PATRIC" id="fig|186490.8.peg.369"/>
<comment type="cofactor">
    <cofactor evidence="10 11">
        <name>Zn(2+)</name>
        <dbReference type="ChEBI" id="CHEBI:29105"/>
    </cofactor>
    <text evidence="10 11">Binds 2 Zn(2+) ions per subunit.</text>
</comment>
<dbReference type="InterPro" id="IPR004721">
    <property type="entry name" value="DHOdimr"/>
</dbReference>
<evidence type="ECO:0000256" key="4">
    <source>
        <dbReference type="ARBA" id="ARBA00012860"/>
    </source>
</evidence>
<feature type="binding site" description="via carbamate group" evidence="10">
    <location>
        <position position="103"/>
    </location>
    <ligand>
        <name>Zn(2+)</name>
        <dbReference type="ChEBI" id="CHEBI:29105"/>
        <label>2</label>
    </ligand>
</feature>
<dbReference type="PROSITE" id="PS00483">
    <property type="entry name" value="DIHYDROOROTASE_2"/>
    <property type="match status" value="1"/>
</dbReference>
<dbReference type="PANTHER" id="PTHR43137">
    <property type="entry name" value="DIHYDROOROTASE"/>
    <property type="match status" value="1"/>
</dbReference>
<feature type="binding site" evidence="10">
    <location>
        <position position="45"/>
    </location>
    <ligand>
        <name>substrate</name>
    </ligand>
</feature>
<dbReference type="InterPro" id="IPR002195">
    <property type="entry name" value="Dihydroorotase_CS"/>
</dbReference>
<dbReference type="PANTHER" id="PTHR43137:SF1">
    <property type="entry name" value="DIHYDROOROTASE"/>
    <property type="match status" value="1"/>
</dbReference>
<dbReference type="EMBL" id="CP011787">
    <property type="protein sequence ID" value="AKZ65981.1"/>
    <property type="molecule type" value="Genomic_DNA"/>
</dbReference>